<protein>
    <submittedName>
        <fullName evidence="1">Uncharacterized protein</fullName>
    </submittedName>
</protein>
<evidence type="ECO:0000313" key="2">
    <source>
        <dbReference type="Proteomes" id="UP001500121"/>
    </source>
</evidence>
<dbReference type="RefSeq" id="WP_345481457.1">
    <property type="nucleotide sequence ID" value="NZ_BAABLP010000004.1"/>
</dbReference>
<dbReference type="EMBL" id="BAABLP010000004">
    <property type="protein sequence ID" value="GAA4750736.1"/>
    <property type="molecule type" value="Genomic_DNA"/>
</dbReference>
<name>A0ABP8Z9R6_9MICO</name>
<organism evidence="1 2">
    <name type="scientific">Amnibacterium soli</name>
    <dbReference type="NCBI Taxonomy" id="1282736"/>
    <lineage>
        <taxon>Bacteria</taxon>
        <taxon>Bacillati</taxon>
        <taxon>Actinomycetota</taxon>
        <taxon>Actinomycetes</taxon>
        <taxon>Micrococcales</taxon>
        <taxon>Microbacteriaceae</taxon>
        <taxon>Amnibacterium</taxon>
    </lineage>
</organism>
<comment type="caution">
    <text evidence="1">The sequence shown here is derived from an EMBL/GenBank/DDBJ whole genome shotgun (WGS) entry which is preliminary data.</text>
</comment>
<dbReference type="Proteomes" id="UP001500121">
    <property type="component" value="Unassembled WGS sequence"/>
</dbReference>
<gene>
    <name evidence="1" type="ORF">GCM10025783_24080</name>
</gene>
<sequence length="46" mass="5185">MPLIRLLFVLVPIARRLLRNPAVRARLGLDRNGAPKSGRRPGGRKR</sequence>
<accession>A0ABP8Z9R6</accession>
<proteinExistence type="predicted"/>
<evidence type="ECO:0000313" key="1">
    <source>
        <dbReference type="EMBL" id="GAA4750736.1"/>
    </source>
</evidence>
<reference evidence="2" key="1">
    <citation type="journal article" date="2019" name="Int. J. Syst. Evol. Microbiol.">
        <title>The Global Catalogue of Microorganisms (GCM) 10K type strain sequencing project: providing services to taxonomists for standard genome sequencing and annotation.</title>
        <authorList>
            <consortium name="The Broad Institute Genomics Platform"/>
            <consortium name="The Broad Institute Genome Sequencing Center for Infectious Disease"/>
            <person name="Wu L."/>
            <person name="Ma J."/>
        </authorList>
    </citation>
    <scope>NUCLEOTIDE SEQUENCE [LARGE SCALE GENOMIC DNA]</scope>
    <source>
        <strain evidence="2">JCM 19015</strain>
    </source>
</reference>
<keyword evidence="2" id="KW-1185">Reference proteome</keyword>